<dbReference type="EMBL" id="CACRXK020017224">
    <property type="protein sequence ID" value="CAB4030912.1"/>
    <property type="molecule type" value="Genomic_DNA"/>
</dbReference>
<evidence type="ECO:0000313" key="1">
    <source>
        <dbReference type="EMBL" id="CAB4030912.1"/>
    </source>
</evidence>
<keyword evidence="2" id="KW-1185">Reference proteome</keyword>
<protein>
    <submittedName>
        <fullName evidence="1">Uncharacterized protein</fullName>
    </submittedName>
</protein>
<comment type="caution">
    <text evidence="1">The sequence shown here is derived from an EMBL/GenBank/DDBJ whole genome shotgun (WGS) entry which is preliminary data.</text>
</comment>
<gene>
    <name evidence="1" type="ORF">PACLA_8A080713</name>
</gene>
<proteinExistence type="predicted"/>
<name>A0A6S7KWH6_PARCT</name>
<feature type="non-terminal residue" evidence="1">
    <location>
        <position position="219"/>
    </location>
</feature>
<dbReference type="OrthoDB" id="10454913at2759"/>
<dbReference type="AlphaFoldDB" id="A0A6S7KWH6"/>
<organism evidence="1 2">
    <name type="scientific">Paramuricea clavata</name>
    <name type="common">Red gorgonian</name>
    <name type="synonym">Violescent sea-whip</name>
    <dbReference type="NCBI Taxonomy" id="317549"/>
    <lineage>
        <taxon>Eukaryota</taxon>
        <taxon>Metazoa</taxon>
        <taxon>Cnidaria</taxon>
        <taxon>Anthozoa</taxon>
        <taxon>Octocorallia</taxon>
        <taxon>Malacalcyonacea</taxon>
        <taxon>Plexauridae</taxon>
        <taxon>Paramuricea</taxon>
    </lineage>
</organism>
<dbReference type="Proteomes" id="UP001152795">
    <property type="component" value="Unassembled WGS sequence"/>
</dbReference>
<dbReference type="InterPro" id="IPR029034">
    <property type="entry name" value="Cystine-knot_cytokine"/>
</dbReference>
<dbReference type="Gene3D" id="2.10.90.10">
    <property type="entry name" value="Cystine-knot cytokines"/>
    <property type="match status" value="1"/>
</dbReference>
<sequence>PEKEVVSIYNDKFTTPPSRPQYFIEVYRCVNVELGECSNGPNAYPVPKKVEEIEILVPDITNKVRDPSSKKNFYKYVVYNHTDCKCGNLKYRTRKLYKIITNNKVSEAYFKAGYSNNPVNLVRVCDVCNIPQPRYLLTPRHAIVTPPFKYLGYQLCLPGCIAVKQSISNVEVMWTIGKLKFIPLMNDIFCKAYDGIKLYNEFKNTENLEGLSEDPAKLP</sequence>
<reference evidence="1" key="1">
    <citation type="submission" date="2020-04" db="EMBL/GenBank/DDBJ databases">
        <authorList>
            <person name="Alioto T."/>
            <person name="Alioto T."/>
            <person name="Gomez Garrido J."/>
        </authorList>
    </citation>
    <scope>NUCLEOTIDE SEQUENCE</scope>
    <source>
        <strain evidence="1">A484AB</strain>
    </source>
</reference>
<accession>A0A6S7KWH6</accession>
<evidence type="ECO:0000313" key="2">
    <source>
        <dbReference type="Proteomes" id="UP001152795"/>
    </source>
</evidence>